<proteinExistence type="predicted"/>
<gene>
    <name evidence="1" type="ORF">GCM10010502_62410</name>
    <name evidence="2" type="ORF">HS99_0018035</name>
</gene>
<reference evidence="3" key="4">
    <citation type="submission" date="2016-08" db="EMBL/GenBank/DDBJ databases">
        <title>Sequencing, assembly and comparative genomics of S. aureofaciens ATCC 10762.</title>
        <authorList>
            <person name="Gradnigo J.S."/>
            <person name="Johnson N."/>
            <person name="Somerville G.A."/>
        </authorList>
    </citation>
    <scope>NUCLEOTIDE SEQUENCE [LARGE SCALE GENOMIC DNA]</scope>
    <source>
        <strain evidence="3">ATCC 10762 / DSM 40127 / CCM 3239 / JCM 4008 / LMG 5968 / NBRC 12843 / NCIMB 8234 / A-377</strain>
    </source>
</reference>
<comment type="caution">
    <text evidence="2">The sequence shown here is derived from an EMBL/GenBank/DDBJ whole genome shotgun (WGS) entry which is preliminary data.</text>
</comment>
<reference evidence="2 3" key="2">
    <citation type="submission" date="2014-07" db="EMBL/GenBank/DDBJ databases">
        <authorList>
            <person name="Zhang J.E."/>
            <person name="Yang H."/>
            <person name="Guo J."/>
            <person name="Deng Z."/>
            <person name="Luo H."/>
            <person name="Luo M."/>
            <person name="Zhao B."/>
        </authorList>
    </citation>
    <scope>NUCLEOTIDE SEQUENCE [LARGE SCALE GENOMIC DNA]</scope>
    <source>
        <strain evidence="2">ATCC 10762</strain>
        <strain evidence="3">ATCC 10762 / DSM 40127 / CCM 3239 / JCM 4008 / LMG 5968 / NBRC 12843 / NCIMB 8234 / A-377</strain>
    </source>
</reference>
<evidence type="ECO:0000313" key="3">
    <source>
        <dbReference type="Proteomes" id="UP000037395"/>
    </source>
</evidence>
<sequence>MHGVGFIRREGFVFEQVVSDDNVIYDAYTDDDGVVHLSDDYEPGLEIRVAGVVIGGFIYEARTDEWGRVYLVDDEDYC</sequence>
<accession>A0A8H9LX89</accession>
<reference evidence="1" key="1">
    <citation type="journal article" date="2014" name="Int. J. Syst. Evol. Microbiol.">
        <title>Complete genome sequence of Corynebacterium casei LMG S-19264T (=DSM 44701T), isolated from a smear-ripened cheese.</title>
        <authorList>
            <consortium name="US DOE Joint Genome Institute (JGI-PGF)"/>
            <person name="Walter F."/>
            <person name="Albersmeier A."/>
            <person name="Kalinowski J."/>
            <person name="Ruckert C."/>
        </authorList>
    </citation>
    <scope>NUCLEOTIDE SEQUENCE</scope>
    <source>
        <strain evidence="1">JCM 4434</strain>
    </source>
</reference>
<dbReference type="EMBL" id="JPRF03000002">
    <property type="protein sequence ID" value="OEV39004.1"/>
    <property type="molecule type" value="Genomic_DNA"/>
</dbReference>
<organism evidence="2 3">
    <name type="scientific">Kitasatospora aureofaciens</name>
    <name type="common">Streptomyces aureofaciens</name>
    <dbReference type="NCBI Taxonomy" id="1894"/>
    <lineage>
        <taxon>Bacteria</taxon>
        <taxon>Bacillati</taxon>
        <taxon>Actinomycetota</taxon>
        <taxon>Actinomycetes</taxon>
        <taxon>Kitasatosporales</taxon>
        <taxon>Streptomycetaceae</taxon>
        <taxon>Kitasatospora</taxon>
    </lineage>
</organism>
<keyword evidence="3" id="KW-1185">Reference proteome</keyword>
<reference evidence="1" key="5">
    <citation type="submission" date="2020-09" db="EMBL/GenBank/DDBJ databases">
        <authorList>
            <person name="Sun Q."/>
            <person name="Ohkuma M."/>
        </authorList>
    </citation>
    <scope>NUCLEOTIDE SEQUENCE</scope>
    <source>
        <strain evidence="1">JCM 4434</strain>
    </source>
</reference>
<dbReference type="Proteomes" id="UP000610124">
    <property type="component" value="Unassembled WGS sequence"/>
</dbReference>
<accession>A0A1E7NEA9</accession>
<dbReference type="AlphaFoldDB" id="A0A1E7NEA9"/>
<dbReference type="KEGG" id="kau:B6264_30305"/>
<dbReference type="EMBL" id="BMUB01000022">
    <property type="protein sequence ID" value="GGU99460.1"/>
    <property type="molecule type" value="Genomic_DNA"/>
</dbReference>
<protein>
    <submittedName>
        <fullName evidence="2">Uncharacterized protein</fullName>
    </submittedName>
</protein>
<evidence type="ECO:0000313" key="1">
    <source>
        <dbReference type="EMBL" id="GGU99460.1"/>
    </source>
</evidence>
<dbReference type="Proteomes" id="UP000037395">
    <property type="component" value="Unassembled WGS sequence"/>
</dbReference>
<name>A0A1E7NEA9_KITAU</name>
<reference evidence="2" key="3">
    <citation type="submission" date="2016-08" db="EMBL/GenBank/DDBJ databases">
        <title>Sequencing, Assembly and Comparative Genomics of S. aureofaciens ATCC 10762.</title>
        <authorList>
            <person name="Gradnigo J.S."/>
            <person name="Johnson N."/>
            <person name="Somerville G.A."/>
        </authorList>
    </citation>
    <scope>NUCLEOTIDE SEQUENCE [LARGE SCALE GENOMIC DNA]</scope>
    <source>
        <strain evidence="2">ATCC 10762</strain>
    </source>
</reference>
<evidence type="ECO:0000313" key="2">
    <source>
        <dbReference type="EMBL" id="OEV39004.1"/>
    </source>
</evidence>